<dbReference type="FunFam" id="3.40.50.11660:FF:000002">
    <property type="entry name" value="Alpha-(1,3)-fucosyltransferase"/>
    <property type="match status" value="1"/>
</dbReference>
<comment type="similarity">
    <text evidence="3 12">Belongs to the glycosyltransferase 10 family.</text>
</comment>
<evidence type="ECO:0000256" key="3">
    <source>
        <dbReference type="ARBA" id="ARBA00008919"/>
    </source>
</evidence>
<dbReference type="Pfam" id="PF00852">
    <property type="entry name" value="Glyco_transf_10"/>
    <property type="match status" value="1"/>
</dbReference>
<evidence type="ECO:0000313" key="17">
    <source>
        <dbReference type="WBParaSite" id="PgR026_g012_t04"/>
    </source>
</evidence>
<keyword evidence="4 12" id="KW-0328">Glycosyltransferase</keyword>
<keyword evidence="15" id="KW-1185">Reference proteome</keyword>
<dbReference type="InterPro" id="IPR055270">
    <property type="entry name" value="Glyco_tran_10_C"/>
</dbReference>
<dbReference type="WBParaSite" id="PgR026_g012_t03">
    <property type="protein sequence ID" value="PgR026_g012_t03"/>
    <property type="gene ID" value="PgR026_g012"/>
</dbReference>
<organism evidence="15 16">
    <name type="scientific">Parascaris univalens</name>
    <name type="common">Nematode worm</name>
    <dbReference type="NCBI Taxonomy" id="6257"/>
    <lineage>
        <taxon>Eukaryota</taxon>
        <taxon>Metazoa</taxon>
        <taxon>Ecdysozoa</taxon>
        <taxon>Nematoda</taxon>
        <taxon>Chromadorea</taxon>
        <taxon>Rhabditida</taxon>
        <taxon>Spirurina</taxon>
        <taxon>Ascaridomorpha</taxon>
        <taxon>Ascaridoidea</taxon>
        <taxon>Ascarididae</taxon>
        <taxon>Parascaris</taxon>
    </lineage>
</organism>
<keyword evidence="10 12" id="KW-0472">Membrane</keyword>
<feature type="transmembrane region" description="Helical" evidence="12">
    <location>
        <begin position="16"/>
        <end position="34"/>
    </location>
</feature>
<dbReference type="GO" id="GO:0008417">
    <property type="term" value="F:fucosyltransferase activity"/>
    <property type="evidence" value="ECO:0007669"/>
    <property type="project" value="InterPro"/>
</dbReference>
<protein>
    <recommendedName>
        <fullName evidence="12">Fucosyltransferase</fullName>
        <ecNumber evidence="12">2.4.1.-</ecNumber>
    </recommendedName>
</protein>
<evidence type="ECO:0000256" key="4">
    <source>
        <dbReference type="ARBA" id="ARBA00022676"/>
    </source>
</evidence>
<evidence type="ECO:0000256" key="10">
    <source>
        <dbReference type="ARBA" id="ARBA00023136"/>
    </source>
</evidence>
<accession>A0A915B6L7</accession>
<evidence type="ECO:0000256" key="7">
    <source>
        <dbReference type="ARBA" id="ARBA00022968"/>
    </source>
</evidence>
<dbReference type="EC" id="2.4.1.-" evidence="12"/>
<dbReference type="Proteomes" id="UP000887569">
    <property type="component" value="Unplaced"/>
</dbReference>
<keyword evidence="8 12" id="KW-1133">Transmembrane helix</keyword>
<dbReference type="Gene3D" id="3.40.50.11660">
    <property type="entry name" value="Glycosyl transferase family 10, C-terminal domain"/>
    <property type="match status" value="1"/>
</dbReference>
<comment type="subcellular location">
    <subcellularLocation>
        <location evidence="1 12">Golgi apparatus</location>
        <location evidence="1 12">Golgi stack membrane</location>
        <topology evidence="1 12">Single-pass type II membrane protein</topology>
    </subcellularLocation>
</comment>
<evidence type="ECO:0000256" key="6">
    <source>
        <dbReference type="ARBA" id="ARBA00022692"/>
    </source>
</evidence>
<comment type="pathway">
    <text evidence="2">Protein modification; protein glycosylation.</text>
</comment>
<evidence type="ECO:0000256" key="2">
    <source>
        <dbReference type="ARBA" id="ARBA00004922"/>
    </source>
</evidence>
<dbReference type="InterPro" id="IPR031481">
    <property type="entry name" value="Glyco_tran_10_N"/>
</dbReference>
<proteinExistence type="inferred from homology"/>
<dbReference type="PANTHER" id="PTHR48438:SF1">
    <property type="entry name" value="ALPHA-(1,3)-FUCOSYLTRANSFERASE C-RELATED"/>
    <property type="match status" value="1"/>
</dbReference>
<evidence type="ECO:0000256" key="5">
    <source>
        <dbReference type="ARBA" id="ARBA00022679"/>
    </source>
</evidence>
<keyword evidence="6 12" id="KW-0812">Transmembrane</keyword>
<evidence type="ECO:0000259" key="13">
    <source>
        <dbReference type="Pfam" id="PF00852"/>
    </source>
</evidence>
<dbReference type="InterPro" id="IPR038577">
    <property type="entry name" value="GT10-like_C_sf"/>
</dbReference>
<keyword evidence="9 12" id="KW-0333">Golgi apparatus</keyword>
<evidence type="ECO:0000256" key="1">
    <source>
        <dbReference type="ARBA" id="ARBA00004447"/>
    </source>
</evidence>
<evidence type="ECO:0000259" key="14">
    <source>
        <dbReference type="Pfam" id="PF17039"/>
    </source>
</evidence>
<sequence>MNFADDQFMQLSCDRTTKIFVIAVAFICVTFVFYEQNLGYPHFIDAPLRLKSFFDSSFLENDQQLITDRSKLILAWNPFFSYDLAKVFTERGLKNCKYRCTATNNRSQLAAAEVVVFHIRNTSPKDLPHSRSRHQLFAFFLQESPYHTGGVLNYLPRDYFNITMSYRLDSDVHAGYGRLRVIDNLTASEEAWKWEDVVKIVKSKTKSVLSIVSNCNTESKREYYTRILAKYIKITEFGRCPNRTCDAECAERAVAQHHFYLAFENSVCRDYVTEKAFDRMEKIIVPVVLKRSIASSLLPNGSFIAADDFDSPASLAAYMQHLETNKKEYLKYFDWTKIYKKRTYENYGCDLCSFLHEKPNKSLIIKDIKNWWFGHNICVNDYAMLLLGN</sequence>
<dbReference type="WBParaSite" id="PgR026_g012_t04">
    <property type="protein sequence ID" value="PgR026_g012_t04"/>
    <property type="gene ID" value="PgR026_g012"/>
</dbReference>
<evidence type="ECO:0000313" key="15">
    <source>
        <dbReference type="Proteomes" id="UP000887569"/>
    </source>
</evidence>
<keyword evidence="5 12" id="KW-0808">Transferase</keyword>
<dbReference type="PANTHER" id="PTHR48438">
    <property type="entry name" value="ALPHA-(1,3)-FUCOSYLTRANSFERASE C-RELATED"/>
    <property type="match status" value="1"/>
</dbReference>
<dbReference type="SUPFAM" id="SSF53756">
    <property type="entry name" value="UDP-Glycosyltransferase/glycogen phosphorylase"/>
    <property type="match status" value="1"/>
</dbReference>
<dbReference type="InterPro" id="IPR001503">
    <property type="entry name" value="Glyco_trans_10"/>
</dbReference>
<dbReference type="AlphaFoldDB" id="A0A915B6L7"/>
<dbReference type="Pfam" id="PF17039">
    <property type="entry name" value="Glyco_tran_10_N"/>
    <property type="match status" value="1"/>
</dbReference>
<keyword evidence="7" id="KW-0735">Signal-anchor</keyword>
<evidence type="ECO:0000256" key="9">
    <source>
        <dbReference type="ARBA" id="ARBA00023034"/>
    </source>
</evidence>
<feature type="domain" description="Fucosyltransferase N-terminal" evidence="14">
    <location>
        <begin position="69"/>
        <end position="177"/>
    </location>
</feature>
<feature type="domain" description="Fucosyltransferase C-terminal" evidence="13">
    <location>
        <begin position="202"/>
        <end position="371"/>
    </location>
</feature>
<keyword evidence="11" id="KW-0325">Glycoprotein</keyword>
<dbReference type="GO" id="GO:0032580">
    <property type="term" value="C:Golgi cisterna membrane"/>
    <property type="evidence" value="ECO:0007669"/>
    <property type="project" value="UniProtKB-SubCell"/>
</dbReference>
<evidence type="ECO:0000256" key="12">
    <source>
        <dbReference type="RuleBase" id="RU003832"/>
    </source>
</evidence>
<evidence type="ECO:0000256" key="11">
    <source>
        <dbReference type="ARBA" id="ARBA00023180"/>
    </source>
</evidence>
<evidence type="ECO:0000256" key="8">
    <source>
        <dbReference type="ARBA" id="ARBA00022989"/>
    </source>
</evidence>
<evidence type="ECO:0000313" key="16">
    <source>
        <dbReference type="WBParaSite" id="PgR026_g012_t03"/>
    </source>
</evidence>
<reference evidence="16 17" key="1">
    <citation type="submission" date="2022-11" db="UniProtKB">
        <authorList>
            <consortium name="WormBaseParasite"/>
        </authorList>
    </citation>
    <scope>IDENTIFICATION</scope>
</reference>
<name>A0A915B6L7_PARUN</name>